<dbReference type="PANTHER" id="PTHR43767">
    <property type="entry name" value="LONG-CHAIN-FATTY-ACID--COA LIGASE"/>
    <property type="match status" value="1"/>
</dbReference>
<dbReference type="Proteomes" id="UP000680750">
    <property type="component" value="Chromosome"/>
</dbReference>
<dbReference type="InterPro" id="IPR042099">
    <property type="entry name" value="ANL_N_sf"/>
</dbReference>
<dbReference type="KEGG" id="aser:Asera_36790"/>
<dbReference type="Pfam" id="PF00501">
    <property type="entry name" value="AMP-binding"/>
    <property type="match status" value="1"/>
</dbReference>
<dbReference type="InterPro" id="IPR000873">
    <property type="entry name" value="AMP-dep_synth/lig_dom"/>
</dbReference>
<proteinExistence type="predicted"/>
<dbReference type="InterPro" id="IPR050237">
    <property type="entry name" value="ATP-dep_AMP-bd_enzyme"/>
</dbReference>
<dbReference type="PROSITE" id="PS00455">
    <property type="entry name" value="AMP_BINDING"/>
    <property type="match status" value="1"/>
</dbReference>
<dbReference type="OrthoDB" id="9803968at2"/>
<feature type="domain" description="AMP-binding enzyme C-terminal" evidence="3">
    <location>
        <begin position="466"/>
        <end position="541"/>
    </location>
</feature>
<dbReference type="SUPFAM" id="SSF56801">
    <property type="entry name" value="Acetyl-CoA synthetase-like"/>
    <property type="match status" value="1"/>
</dbReference>
<reference evidence="4" key="1">
    <citation type="submission" date="2020-08" db="EMBL/GenBank/DDBJ databases">
        <title>Whole genome shotgun sequence of Actinocatenispora sera NBRC 101916.</title>
        <authorList>
            <person name="Komaki H."/>
            <person name="Tamura T."/>
        </authorList>
    </citation>
    <scope>NUCLEOTIDE SEQUENCE</scope>
    <source>
        <strain evidence="4">NBRC 101916</strain>
    </source>
</reference>
<feature type="region of interest" description="Disordered" evidence="1">
    <location>
        <begin position="365"/>
        <end position="393"/>
    </location>
</feature>
<dbReference type="InterPro" id="IPR020845">
    <property type="entry name" value="AMP-binding_CS"/>
</dbReference>
<sequence>MSETTLAGLTRRAHERYAAAPALLTPAGWWGFAELGAAARRTAYRLARLGLRPGDRVLLALANSAVLMVCEHALFGSGVVRVAVSERLHPREIAGIAADCAAALVICEDGAAAAVRALVAPAPPGTGTPAGHRDGEPPAKGGPGAAGGARGPVVLTADEAAELAAPGVPDRWPDWPLPGVDDLAALMYTSGSTGQPKGAMVSQRGWVAMLRGFWTALPPLGPGDVAVHAAPMSHFGGSVGTAVALRGGASVPVRRFDAGSVLDTVARHRATVLPSVPTILKALTEAAAGRTDLGSLRAIPYGGSGISAPAAARAHQAFGAVLYQCYGLSEALAPVTVLDARDHAAGGDRLASAGRPTPEVELRIVPVEPDPPTGPPAGAEPGANPGPPDAPAASGVDGVVGEVWLRGACVLPGYWDRPAATAAARTADGWFRTGDIGRIDAAGYLYLVDRISDVIVSGGFTVYPSEVERAIAELPEVADVVVFGIPHERWGEAVAALVVPGAGTRLSTADVVQACRDRLASYKKPLQVEIAAALPTSSTGKVARRALRAAAWARHERHVGE</sequence>
<dbReference type="EMBL" id="AP023354">
    <property type="protein sequence ID" value="BCJ29571.1"/>
    <property type="molecule type" value="Genomic_DNA"/>
</dbReference>
<evidence type="ECO:0000259" key="3">
    <source>
        <dbReference type="Pfam" id="PF13193"/>
    </source>
</evidence>
<name>A0A810L5F8_9ACTN</name>
<dbReference type="Pfam" id="PF13193">
    <property type="entry name" value="AMP-binding_C"/>
    <property type="match status" value="1"/>
</dbReference>
<accession>A0A810L5F8</accession>
<dbReference type="InterPro" id="IPR025110">
    <property type="entry name" value="AMP-bd_C"/>
</dbReference>
<dbReference type="InterPro" id="IPR045851">
    <property type="entry name" value="AMP-bd_C_sf"/>
</dbReference>
<keyword evidence="5" id="KW-1185">Reference proteome</keyword>
<organism evidence="4 5">
    <name type="scientific">Actinocatenispora sera</name>
    <dbReference type="NCBI Taxonomy" id="390989"/>
    <lineage>
        <taxon>Bacteria</taxon>
        <taxon>Bacillati</taxon>
        <taxon>Actinomycetota</taxon>
        <taxon>Actinomycetes</taxon>
        <taxon>Micromonosporales</taxon>
        <taxon>Micromonosporaceae</taxon>
        <taxon>Actinocatenispora</taxon>
    </lineage>
</organism>
<protein>
    <submittedName>
        <fullName evidence="4">Acyl-CoA synthetase</fullName>
    </submittedName>
</protein>
<gene>
    <name evidence="4" type="ORF">Asera_36790</name>
</gene>
<feature type="region of interest" description="Disordered" evidence="1">
    <location>
        <begin position="124"/>
        <end position="151"/>
    </location>
</feature>
<evidence type="ECO:0000313" key="5">
    <source>
        <dbReference type="Proteomes" id="UP000680750"/>
    </source>
</evidence>
<dbReference type="PANTHER" id="PTHR43767:SF7">
    <property type="entry name" value="MEDIUM_LONG-CHAIN-FATTY-ACID--COA LIGASE FADD8"/>
    <property type="match status" value="1"/>
</dbReference>
<dbReference type="Gene3D" id="3.30.300.30">
    <property type="match status" value="1"/>
</dbReference>
<evidence type="ECO:0000259" key="2">
    <source>
        <dbReference type="Pfam" id="PF00501"/>
    </source>
</evidence>
<dbReference type="RefSeq" id="WP_051802635.1">
    <property type="nucleotide sequence ID" value="NZ_AP023354.1"/>
</dbReference>
<dbReference type="GO" id="GO:0016877">
    <property type="term" value="F:ligase activity, forming carbon-sulfur bonds"/>
    <property type="evidence" value="ECO:0007669"/>
    <property type="project" value="UniProtKB-ARBA"/>
</dbReference>
<dbReference type="Gene3D" id="3.40.50.12780">
    <property type="entry name" value="N-terminal domain of ligase-like"/>
    <property type="match status" value="1"/>
</dbReference>
<evidence type="ECO:0000313" key="4">
    <source>
        <dbReference type="EMBL" id="BCJ29571.1"/>
    </source>
</evidence>
<evidence type="ECO:0000256" key="1">
    <source>
        <dbReference type="SAM" id="MobiDB-lite"/>
    </source>
</evidence>
<feature type="compositionally biased region" description="Gly residues" evidence="1">
    <location>
        <begin position="141"/>
        <end position="150"/>
    </location>
</feature>
<dbReference type="AlphaFoldDB" id="A0A810L5F8"/>
<feature type="domain" description="AMP-dependent synthetase/ligase" evidence="2">
    <location>
        <begin position="12"/>
        <end position="415"/>
    </location>
</feature>